<organism evidence="1 2">
    <name type="scientific">Peribacillus glennii</name>
    <dbReference type="NCBI Taxonomy" id="2303991"/>
    <lineage>
        <taxon>Bacteria</taxon>
        <taxon>Bacillati</taxon>
        <taxon>Bacillota</taxon>
        <taxon>Bacilli</taxon>
        <taxon>Bacillales</taxon>
        <taxon>Bacillaceae</taxon>
        <taxon>Peribacillus</taxon>
    </lineage>
</organism>
<proteinExistence type="predicted"/>
<gene>
    <name evidence="1" type="ORF">D0466_11685</name>
</gene>
<evidence type="ECO:0000313" key="1">
    <source>
        <dbReference type="EMBL" id="RFU63395.1"/>
    </source>
</evidence>
<sequence>MRQDVYSLIEENQDLKKFLRGQPYWYRRLMRNPQDLDKLETEAAYHFNKTIPQRINKFSDGVQMASMLLGMFQAMKYQNG</sequence>
<evidence type="ECO:0000313" key="2">
    <source>
        <dbReference type="Proteomes" id="UP000262939"/>
    </source>
</evidence>
<accession>A0A372LDV2</accession>
<dbReference type="AlphaFoldDB" id="A0A372LDV2"/>
<keyword evidence="2" id="KW-1185">Reference proteome</keyword>
<comment type="caution">
    <text evidence="1">The sequence shown here is derived from an EMBL/GenBank/DDBJ whole genome shotgun (WGS) entry which is preliminary data.</text>
</comment>
<name>A0A372LDV2_9BACI</name>
<protein>
    <recommendedName>
        <fullName evidence="3">YlbE-like protein</fullName>
    </recommendedName>
</protein>
<dbReference type="EMBL" id="QVTD01000006">
    <property type="protein sequence ID" value="RFU63395.1"/>
    <property type="molecule type" value="Genomic_DNA"/>
</dbReference>
<dbReference type="OrthoDB" id="1646085at2"/>
<evidence type="ECO:0008006" key="3">
    <source>
        <dbReference type="Google" id="ProtNLM"/>
    </source>
</evidence>
<reference evidence="1 2" key="1">
    <citation type="submission" date="2018-08" db="EMBL/GenBank/DDBJ databases">
        <title>Bacillus chawlae sp. nov., Bacillus glennii sp. nov., and Bacillus saganii sp. nov. Isolated from the Vehicle Assembly Building at Kennedy Space Center where the Viking Spacecraft were Assembled.</title>
        <authorList>
            <person name="Seuylemezian A."/>
            <person name="Vaishampayan P."/>
        </authorList>
    </citation>
    <scope>NUCLEOTIDE SEQUENCE [LARGE SCALE GENOMIC DNA]</scope>
    <source>
        <strain evidence="1 2">V44-8</strain>
    </source>
</reference>
<dbReference type="Pfam" id="PF14003">
    <property type="entry name" value="YlbE"/>
    <property type="match status" value="1"/>
</dbReference>
<dbReference type="Proteomes" id="UP000262939">
    <property type="component" value="Unassembled WGS sequence"/>
</dbReference>
<dbReference type="RefSeq" id="WP_117322762.1">
    <property type="nucleotide sequence ID" value="NZ_QVTD01000006.1"/>
</dbReference>
<dbReference type="InterPro" id="IPR025613">
    <property type="entry name" value="YlbE"/>
</dbReference>